<dbReference type="AlphaFoldDB" id="A0A284QRQ9"/>
<sequence>MPPSSRTRTFQGCGPKSALSAERLALLGIIESALCPCRCLRRMIEFHFLPLDFGYSATDSQTPFVPSSAAANGR</sequence>
<reference evidence="2" key="1">
    <citation type="journal article" date="2017" name="Nat. Ecol. Evol.">
        <title>Genome expansion and lineage-specific genetic innovations in the forest pathogenic fungi Armillaria.</title>
        <authorList>
            <person name="Sipos G."/>
            <person name="Prasanna A.N."/>
            <person name="Walter M.C."/>
            <person name="O'Connor E."/>
            <person name="Balint B."/>
            <person name="Krizsan K."/>
            <person name="Kiss B."/>
            <person name="Hess J."/>
            <person name="Varga T."/>
            <person name="Slot J."/>
            <person name="Riley R."/>
            <person name="Boka B."/>
            <person name="Rigling D."/>
            <person name="Barry K."/>
            <person name="Lee J."/>
            <person name="Mihaltcheva S."/>
            <person name="LaButti K."/>
            <person name="Lipzen A."/>
            <person name="Waldron R."/>
            <person name="Moloney N.M."/>
            <person name="Sperisen C."/>
            <person name="Kredics L."/>
            <person name="Vagvoelgyi C."/>
            <person name="Patrignani A."/>
            <person name="Fitzpatrick D."/>
            <person name="Nagy I."/>
            <person name="Doyle S."/>
            <person name="Anderson J.B."/>
            <person name="Grigoriev I.V."/>
            <person name="Gueldener U."/>
            <person name="Muensterkoetter M."/>
            <person name="Nagy L.G."/>
        </authorList>
    </citation>
    <scope>NUCLEOTIDE SEQUENCE [LARGE SCALE GENOMIC DNA]</scope>
    <source>
        <strain evidence="2">C18/9</strain>
    </source>
</reference>
<organism evidence="1 2">
    <name type="scientific">Armillaria ostoyae</name>
    <name type="common">Armillaria root rot fungus</name>
    <dbReference type="NCBI Taxonomy" id="47428"/>
    <lineage>
        <taxon>Eukaryota</taxon>
        <taxon>Fungi</taxon>
        <taxon>Dikarya</taxon>
        <taxon>Basidiomycota</taxon>
        <taxon>Agaricomycotina</taxon>
        <taxon>Agaricomycetes</taxon>
        <taxon>Agaricomycetidae</taxon>
        <taxon>Agaricales</taxon>
        <taxon>Marasmiineae</taxon>
        <taxon>Physalacriaceae</taxon>
        <taxon>Armillaria</taxon>
    </lineage>
</organism>
<accession>A0A284QRQ9</accession>
<evidence type="ECO:0000313" key="2">
    <source>
        <dbReference type="Proteomes" id="UP000219338"/>
    </source>
</evidence>
<gene>
    <name evidence="1" type="ORF">ARMOST_02445</name>
</gene>
<protein>
    <submittedName>
        <fullName evidence="1">Uncharacterized protein</fullName>
    </submittedName>
</protein>
<proteinExistence type="predicted"/>
<dbReference type="Proteomes" id="UP000219338">
    <property type="component" value="Unassembled WGS sequence"/>
</dbReference>
<keyword evidence="2" id="KW-1185">Reference proteome</keyword>
<name>A0A284QRQ9_ARMOS</name>
<dbReference type="EMBL" id="FUEG01000001">
    <property type="protein sequence ID" value="SJK99158.1"/>
    <property type="molecule type" value="Genomic_DNA"/>
</dbReference>
<evidence type="ECO:0000313" key="1">
    <source>
        <dbReference type="EMBL" id="SJK99158.1"/>
    </source>
</evidence>